<evidence type="ECO:0000313" key="3">
    <source>
        <dbReference type="EMBL" id="GAF84301.1"/>
    </source>
</evidence>
<keyword evidence="2" id="KW-0472">Membrane</keyword>
<name>X0TAE0_9ZZZZ</name>
<keyword evidence="2" id="KW-0812">Transmembrane</keyword>
<proteinExistence type="predicted"/>
<organism evidence="3">
    <name type="scientific">marine sediment metagenome</name>
    <dbReference type="NCBI Taxonomy" id="412755"/>
    <lineage>
        <taxon>unclassified sequences</taxon>
        <taxon>metagenomes</taxon>
        <taxon>ecological metagenomes</taxon>
    </lineage>
</organism>
<dbReference type="AlphaFoldDB" id="X0TAE0"/>
<feature type="transmembrane region" description="Helical" evidence="2">
    <location>
        <begin position="23"/>
        <end position="42"/>
    </location>
</feature>
<reference evidence="3" key="1">
    <citation type="journal article" date="2014" name="Front. Microbiol.">
        <title>High frequency of phylogenetically diverse reductive dehalogenase-homologous genes in deep subseafloor sedimentary metagenomes.</title>
        <authorList>
            <person name="Kawai M."/>
            <person name="Futagami T."/>
            <person name="Toyoda A."/>
            <person name="Takaki Y."/>
            <person name="Nishi S."/>
            <person name="Hori S."/>
            <person name="Arai W."/>
            <person name="Tsubouchi T."/>
            <person name="Morono Y."/>
            <person name="Uchiyama I."/>
            <person name="Ito T."/>
            <person name="Fujiyama A."/>
            <person name="Inagaki F."/>
            <person name="Takami H."/>
        </authorList>
    </citation>
    <scope>NUCLEOTIDE SEQUENCE</scope>
    <source>
        <strain evidence="3">Expedition CK06-06</strain>
    </source>
</reference>
<dbReference type="EMBL" id="BARS01000937">
    <property type="protein sequence ID" value="GAF84301.1"/>
    <property type="molecule type" value="Genomic_DNA"/>
</dbReference>
<evidence type="ECO:0000256" key="1">
    <source>
        <dbReference type="SAM" id="MobiDB-lite"/>
    </source>
</evidence>
<keyword evidence="2" id="KW-1133">Transmembrane helix</keyword>
<sequence>MISLLLSIFLFQIEPPGAPGFPYWIFWLLVCIILLLITFIFLRDKDLRQRLNSFFSRAKRKFDKIRLQARLKKEKQKKEDLLKALGATTWKEGIKVKESEKTDKELNILENNKDRLLKEIKEADAKIKMLNKQLEENSQKLDDRVKEKETELNPYKEKMTKAKEKDKSLELDLTLKKKEIENASKNLKAAEKEVREIE</sequence>
<gene>
    <name evidence="3" type="ORF">S01H1_02030</name>
</gene>
<evidence type="ECO:0000256" key="2">
    <source>
        <dbReference type="SAM" id="Phobius"/>
    </source>
</evidence>
<accession>X0TAE0</accession>
<comment type="caution">
    <text evidence="3">The sequence shown here is derived from an EMBL/GenBank/DDBJ whole genome shotgun (WGS) entry which is preliminary data.</text>
</comment>
<feature type="non-terminal residue" evidence="3">
    <location>
        <position position="198"/>
    </location>
</feature>
<protein>
    <submittedName>
        <fullName evidence="3">Uncharacterized protein</fullName>
    </submittedName>
</protein>
<feature type="region of interest" description="Disordered" evidence="1">
    <location>
        <begin position="138"/>
        <end position="167"/>
    </location>
</feature>